<evidence type="ECO:0000313" key="5">
    <source>
        <dbReference type="EMBL" id="MBD6618781.1"/>
    </source>
</evidence>
<dbReference type="FunFam" id="3.40.50.720:FF:000084">
    <property type="entry name" value="Short-chain dehydrogenase reductase"/>
    <property type="match status" value="1"/>
</dbReference>
<name>A0AA40VTR5_9NOST</name>
<dbReference type="SMART" id="SM00822">
    <property type="entry name" value="PKS_KR"/>
    <property type="match status" value="1"/>
</dbReference>
<dbReference type="NCBIfam" id="NF005559">
    <property type="entry name" value="PRK07231.1"/>
    <property type="match status" value="1"/>
</dbReference>
<dbReference type="NCBIfam" id="NF009466">
    <property type="entry name" value="PRK12826.1-2"/>
    <property type="match status" value="1"/>
</dbReference>
<proteinExistence type="inferred from homology"/>
<dbReference type="NCBIfam" id="NF004818">
    <property type="entry name" value="PRK06172.1"/>
    <property type="match status" value="1"/>
</dbReference>
<evidence type="ECO:0000259" key="4">
    <source>
        <dbReference type="SMART" id="SM00822"/>
    </source>
</evidence>
<dbReference type="RefSeq" id="WP_191759979.1">
    <property type="nucleotide sequence ID" value="NZ_VJXY01000031.1"/>
</dbReference>
<evidence type="ECO:0000313" key="6">
    <source>
        <dbReference type="Proteomes" id="UP001165986"/>
    </source>
</evidence>
<dbReference type="PRINTS" id="PR00080">
    <property type="entry name" value="SDRFAMILY"/>
</dbReference>
<accession>A0AA40VTR5</accession>
<gene>
    <name evidence="5" type="ORF">FNW02_23885</name>
</gene>
<dbReference type="CDD" id="cd05233">
    <property type="entry name" value="SDR_c"/>
    <property type="match status" value="1"/>
</dbReference>
<keyword evidence="6" id="KW-1185">Reference proteome</keyword>
<dbReference type="SUPFAM" id="SSF51735">
    <property type="entry name" value="NAD(P)-binding Rossmann-fold domains"/>
    <property type="match status" value="1"/>
</dbReference>
<dbReference type="PROSITE" id="PS00061">
    <property type="entry name" value="ADH_SHORT"/>
    <property type="match status" value="1"/>
</dbReference>
<dbReference type="AlphaFoldDB" id="A0AA40VTR5"/>
<dbReference type="Gene3D" id="3.40.50.720">
    <property type="entry name" value="NAD(P)-binding Rossmann-like Domain"/>
    <property type="match status" value="1"/>
</dbReference>
<protein>
    <submittedName>
        <fullName evidence="5">SDR family oxidoreductase</fullName>
    </submittedName>
</protein>
<organism evidence="5 6">
    <name type="scientific">Komarekiella delphini-convector SJRDD-AB1</name>
    <dbReference type="NCBI Taxonomy" id="2593771"/>
    <lineage>
        <taxon>Bacteria</taxon>
        <taxon>Bacillati</taxon>
        <taxon>Cyanobacteriota</taxon>
        <taxon>Cyanophyceae</taxon>
        <taxon>Nostocales</taxon>
        <taxon>Nostocaceae</taxon>
        <taxon>Komarekiella</taxon>
        <taxon>Komarekiella delphini-convector</taxon>
    </lineage>
</organism>
<dbReference type="InterPro" id="IPR057326">
    <property type="entry name" value="KR_dom"/>
</dbReference>
<reference evidence="5" key="1">
    <citation type="submission" date="2019-07" db="EMBL/GenBank/DDBJ databases">
        <title>Toxilogical consequences of a new and cryptic species of cyanobacteria (Komarekiella delphini-convector) recovered from the epidermis of a bottlenose dolphin and 1500 ft. in the air.</title>
        <authorList>
            <person name="Brown A.O."/>
            <person name="Dvorak P."/>
            <person name="Villanueva C.D."/>
            <person name="Foss A.J."/>
            <person name="Garvey A.D."/>
            <person name="Gibson Q.A."/>
            <person name="Johansen J.R."/>
            <person name="Casamatta D.A."/>
        </authorList>
    </citation>
    <scope>NUCLEOTIDE SEQUENCE</scope>
    <source>
        <strain evidence="5">SJRDD-AB1</strain>
    </source>
</reference>
<keyword evidence="3" id="KW-0520">NAD</keyword>
<evidence type="ECO:0000256" key="3">
    <source>
        <dbReference type="ARBA" id="ARBA00023027"/>
    </source>
</evidence>
<dbReference type="InterPro" id="IPR002347">
    <property type="entry name" value="SDR_fam"/>
</dbReference>
<sequence length="261" mass="26750">MTSNQTQRFAGKVAFVTGATSGIGRATAIAFAQEGANVVVADIAEKGVQETARLIEEHGSKALAVSCDVAKADDIKAAVEQAVTTFGRIDVAFNNAGVEQPYGAIADVTEDDWDRIVAINLRGVFLCMKYLVPIMLKQGGGAIVNTSSSAGVIGISGQAAYAATKFGVIGLTKCAALDYAKSNIRVNAICPGIIDTPMIQRVAAGAPDGYDSMIAQEPIGRLGKPEEIASAVLWLSSTDGAFATGHAMVVDGGQTVGIGVG</sequence>
<dbReference type="Pfam" id="PF13561">
    <property type="entry name" value="adh_short_C2"/>
    <property type="match status" value="1"/>
</dbReference>
<dbReference type="InterPro" id="IPR020904">
    <property type="entry name" value="Sc_DH/Rdtase_CS"/>
</dbReference>
<dbReference type="PRINTS" id="PR00081">
    <property type="entry name" value="GDHRDH"/>
</dbReference>
<feature type="domain" description="Ketoreductase" evidence="4">
    <location>
        <begin position="12"/>
        <end position="196"/>
    </location>
</feature>
<dbReference type="EMBL" id="VJXY01000031">
    <property type="protein sequence ID" value="MBD6618781.1"/>
    <property type="molecule type" value="Genomic_DNA"/>
</dbReference>
<keyword evidence="2" id="KW-0560">Oxidoreductase</keyword>
<dbReference type="Proteomes" id="UP001165986">
    <property type="component" value="Unassembled WGS sequence"/>
</dbReference>
<dbReference type="PANTHER" id="PTHR24321">
    <property type="entry name" value="DEHYDROGENASES, SHORT CHAIN"/>
    <property type="match status" value="1"/>
</dbReference>
<comment type="caution">
    <text evidence="5">The sequence shown here is derived from an EMBL/GenBank/DDBJ whole genome shotgun (WGS) entry which is preliminary data.</text>
</comment>
<evidence type="ECO:0000256" key="1">
    <source>
        <dbReference type="ARBA" id="ARBA00006484"/>
    </source>
</evidence>
<dbReference type="InterPro" id="IPR036291">
    <property type="entry name" value="NAD(P)-bd_dom_sf"/>
</dbReference>
<comment type="similarity">
    <text evidence="1">Belongs to the short-chain dehydrogenases/reductases (SDR) family.</text>
</comment>
<dbReference type="PANTHER" id="PTHR24321:SF8">
    <property type="entry name" value="ESTRADIOL 17-BETA-DEHYDROGENASE 8-RELATED"/>
    <property type="match status" value="1"/>
</dbReference>
<dbReference type="GO" id="GO:0016491">
    <property type="term" value="F:oxidoreductase activity"/>
    <property type="evidence" value="ECO:0007669"/>
    <property type="project" value="UniProtKB-KW"/>
</dbReference>
<evidence type="ECO:0000256" key="2">
    <source>
        <dbReference type="ARBA" id="ARBA00023002"/>
    </source>
</evidence>